<dbReference type="EMBL" id="JAUUTY010000006">
    <property type="protein sequence ID" value="KAK1614398.1"/>
    <property type="molecule type" value="Genomic_DNA"/>
</dbReference>
<evidence type="ECO:0008006" key="3">
    <source>
        <dbReference type="Google" id="ProtNLM"/>
    </source>
</evidence>
<accession>A0AAD8R7U7</accession>
<evidence type="ECO:0000313" key="2">
    <source>
        <dbReference type="Proteomes" id="UP001231189"/>
    </source>
</evidence>
<name>A0AAD8R7U7_LOLMU</name>
<protein>
    <recommendedName>
        <fullName evidence="3">F-box domain-containing protein</fullName>
    </recommendedName>
</protein>
<sequence>MATRRCQCSKKKRRTIHVSVSVFKYTPVLLPEKDMAELHPDLISCILHRLDQTELLIGGMAGVCRSWRRAAREDPERWRLIDLHDGLTFVPPPRSASPP</sequence>
<dbReference type="Proteomes" id="UP001231189">
    <property type="component" value="Unassembled WGS sequence"/>
</dbReference>
<reference evidence="1" key="1">
    <citation type="submission" date="2023-07" db="EMBL/GenBank/DDBJ databases">
        <title>A chromosome-level genome assembly of Lolium multiflorum.</title>
        <authorList>
            <person name="Chen Y."/>
            <person name="Copetti D."/>
            <person name="Kolliker R."/>
            <person name="Studer B."/>
        </authorList>
    </citation>
    <scope>NUCLEOTIDE SEQUENCE</scope>
    <source>
        <strain evidence="1">02402/16</strain>
        <tissue evidence="1">Leaf</tissue>
    </source>
</reference>
<keyword evidence="2" id="KW-1185">Reference proteome</keyword>
<proteinExistence type="predicted"/>
<organism evidence="1 2">
    <name type="scientific">Lolium multiflorum</name>
    <name type="common">Italian ryegrass</name>
    <name type="synonym">Lolium perenne subsp. multiflorum</name>
    <dbReference type="NCBI Taxonomy" id="4521"/>
    <lineage>
        <taxon>Eukaryota</taxon>
        <taxon>Viridiplantae</taxon>
        <taxon>Streptophyta</taxon>
        <taxon>Embryophyta</taxon>
        <taxon>Tracheophyta</taxon>
        <taxon>Spermatophyta</taxon>
        <taxon>Magnoliopsida</taxon>
        <taxon>Liliopsida</taxon>
        <taxon>Poales</taxon>
        <taxon>Poaceae</taxon>
        <taxon>BOP clade</taxon>
        <taxon>Pooideae</taxon>
        <taxon>Poodae</taxon>
        <taxon>Poeae</taxon>
        <taxon>Poeae Chloroplast Group 2 (Poeae type)</taxon>
        <taxon>Loliodinae</taxon>
        <taxon>Loliinae</taxon>
        <taxon>Lolium</taxon>
    </lineage>
</organism>
<gene>
    <name evidence="1" type="ORF">QYE76_019915</name>
</gene>
<comment type="caution">
    <text evidence="1">The sequence shown here is derived from an EMBL/GenBank/DDBJ whole genome shotgun (WGS) entry which is preliminary data.</text>
</comment>
<dbReference type="AlphaFoldDB" id="A0AAD8R7U7"/>
<dbReference type="InterPro" id="IPR036047">
    <property type="entry name" value="F-box-like_dom_sf"/>
</dbReference>
<dbReference type="SUPFAM" id="SSF81383">
    <property type="entry name" value="F-box domain"/>
    <property type="match status" value="1"/>
</dbReference>
<evidence type="ECO:0000313" key="1">
    <source>
        <dbReference type="EMBL" id="KAK1614398.1"/>
    </source>
</evidence>
<dbReference type="Gene3D" id="1.20.1280.50">
    <property type="match status" value="1"/>
</dbReference>